<evidence type="ECO:0000313" key="2">
    <source>
        <dbReference type="Proteomes" id="UP000831467"/>
    </source>
</evidence>
<dbReference type="Proteomes" id="UP000831467">
    <property type="component" value="Chromosome"/>
</dbReference>
<proteinExistence type="predicted"/>
<reference evidence="1 2" key="1">
    <citation type="submission" date="2021-06" db="EMBL/GenBank/DDBJ databases">
        <title>Genome-based taxonomic framework of Microbacterium strains isolated from marine environment, the description of four new species and reclassification of four preexisting species.</title>
        <authorList>
            <person name="Lee S.D."/>
            <person name="Kim S.-M."/>
            <person name="Byeon Y.-S."/>
            <person name="Yang H.L."/>
            <person name="Kim I.S."/>
        </authorList>
    </citation>
    <scope>NUCLEOTIDE SEQUENCE [LARGE SCALE GENOMIC DNA]</scope>
    <source>
        <strain evidence="1 2">SSW1-51</strain>
    </source>
</reference>
<name>A0ABY4IG42_9MICO</name>
<dbReference type="RefSeq" id="WP_136044600.1">
    <property type="nucleotide sequence ID" value="NZ_CP078076.1"/>
</dbReference>
<evidence type="ECO:0008006" key="3">
    <source>
        <dbReference type="Google" id="ProtNLM"/>
    </source>
</evidence>
<dbReference type="EMBL" id="CP078076">
    <property type="protein sequence ID" value="UPL11564.1"/>
    <property type="molecule type" value="Genomic_DNA"/>
</dbReference>
<sequence>MSRRLRWAAAIAAAVVVAAVGGWIVFASLRSPSPDEAALAYLHAVESGDPKAVEATGAEVSATALAALDGATERIARPAVTGTHGTGENRRVEVSFRLGGEEHDVTLSMSAVNGRWVVDGSWLGAVTPSTTAGTAVAIGAATLPAGDDTVLLPGTYAVAAAPAALLDGTSEVTVLPGETTAVEVDASLRPEATEAAQQHLDDHLTACTTPAPSPPPGCGIRLPWGLEFRDVSEVRYRIEQRPTVTLTTHGFTAAGGVLVATVTGTGQDGAPRTTSYRTDDWSLRGDVEFTAEGLRLTVW</sequence>
<evidence type="ECO:0000313" key="1">
    <source>
        <dbReference type="EMBL" id="UPL11564.1"/>
    </source>
</evidence>
<gene>
    <name evidence="1" type="ORF">KV394_10760</name>
</gene>
<accession>A0ABY4IG42</accession>
<keyword evidence="2" id="KW-1185">Reference proteome</keyword>
<organism evidence="1 2">
    <name type="scientific">Microbacterium sufflavum</name>
    <dbReference type="NCBI Taxonomy" id="2851649"/>
    <lineage>
        <taxon>Bacteria</taxon>
        <taxon>Bacillati</taxon>
        <taxon>Actinomycetota</taxon>
        <taxon>Actinomycetes</taxon>
        <taxon>Micrococcales</taxon>
        <taxon>Microbacteriaceae</taxon>
        <taxon>Microbacterium</taxon>
    </lineage>
</organism>
<protein>
    <recommendedName>
        <fullName evidence="3">DUF4878 domain-containing protein</fullName>
    </recommendedName>
</protein>